<dbReference type="AlphaFoldDB" id="A0A9U5D037"/>
<evidence type="ECO:0000256" key="1">
    <source>
        <dbReference type="SAM" id="MobiDB-lite"/>
    </source>
</evidence>
<dbReference type="RefSeq" id="WP_245591421.1">
    <property type="nucleotide sequence ID" value="NZ_KI519499.1"/>
</dbReference>
<sequence>MADSTLTLSPDAVAAFPPGHGTEALGPSDSSDSGSDVAGAGAGLGDSNLDSDTDRNGTGERGAVGRDPMDEPGADIAPDAEIDSIVDLDLPEETLADAEEAAGVGASDATADELADAQLGADEGAIEKLDRLTPR</sequence>
<proteinExistence type="predicted"/>
<evidence type="ECO:0000313" key="2">
    <source>
        <dbReference type="Proteomes" id="UP000675920"/>
    </source>
</evidence>
<feature type="region of interest" description="Disordered" evidence="1">
    <location>
        <begin position="1"/>
        <end position="84"/>
    </location>
</feature>
<protein>
    <recommendedName>
        <fullName evidence="4">Chemotaxis protein</fullName>
    </recommendedName>
</protein>
<feature type="compositionally biased region" description="Basic and acidic residues" evidence="1">
    <location>
        <begin position="52"/>
        <end position="69"/>
    </location>
</feature>
<feature type="compositionally biased region" description="Acidic residues" evidence="1">
    <location>
        <begin position="70"/>
        <end position="84"/>
    </location>
</feature>
<evidence type="ECO:0008006" key="4">
    <source>
        <dbReference type="Google" id="ProtNLM"/>
    </source>
</evidence>
<evidence type="ECO:0000313" key="3">
    <source>
        <dbReference type="RefSeq" id="WP_245591421.1"/>
    </source>
</evidence>
<keyword evidence="2" id="KW-1185">Reference proteome</keyword>
<name>A0A9U5D037_9BURK</name>
<organism evidence="2 3">
    <name type="scientific">Derxia gummosa DSM 723</name>
    <dbReference type="NCBI Taxonomy" id="1121388"/>
    <lineage>
        <taxon>Bacteria</taxon>
        <taxon>Pseudomonadati</taxon>
        <taxon>Pseudomonadota</taxon>
        <taxon>Betaproteobacteria</taxon>
        <taxon>Burkholderiales</taxon>
        <taxon>Alcaligenaceae</taxon>
        <taxon>Derxia</taxon>
    </lineage>
</organism>
<dbReference type="Proteomes" id="UP000675920">
    <property type="component" value="Unplaced"/>
</dbReference>
<reference evidence="3" key="1">
    <citation type="submission" date="2025-08" db="UniProtKB">
        <authorList>
            <consortium name="RefSeq"/>
        </authorList>
    </citation>
    <scope>IDENTIFICATION</scope>
</reference>
<feature type="compositionally biased region" description="Low complexity" evidence="1">
    <location>
        <begin position="24"/>
        <end position="39"/>
    </location>
</feature>
<accession>A0A9U5D037</accession>